<proteinExistence type="predicted"/>
<dbReference type="Pfam" id="PF00856">
    <property type="entry name" value="SET"/>
    <property type="match status" value="1"/>
</dbReference>
<dbReference type="SUPFAM" id="SSF82199">
    <property type="entry name" value="SET domain"/>
    <property type="match status" value="1"/>
</dbReference>
<dbReference type="AlphaFoldDB" id="A0ABC8S417"/>
<comment type="caution">
    <text evidence="2">The sequence shown here is derived from an EMBL/GenBank/DDBJ whole genome shotgun (WGS) entry which is preliminary data.</text>
</comment>
<name>A0ABC8S417_9AQUA</name>
<accession>A0ABC8S417</accession>
<dbReference type="PANTHER" id="PTHR12197">
    <property type="entry name" value="HISTONE-LYSINE N-METHYLTRANSFERASE SMYD"/>
    <property type="match status" value="1"/>
</dbReference>
<dbReference type="Gene3D" id="2.170.270.10">
    <property type="entry name" value="SET domain"/>
    <property type="match status" value="1"/>
</dbReference>
<feature type="domain" description="SET" evidence="1">
    <location>
        <begin position="63"/>
        <end position="164"/>
    </location>
</feature>
<gene>
    <name evidence="2" type="ORF">ILEXP_LOCUS20051</name>
</gene>
<organism evidence="2 3">
    <name type="scientific">Ilex paraguariensis</name>
    <name type="common">yerba mate</name>
    <dbReference type="NCBI Taxonomy" id="185542"/>
    <lineage>
        <taxon>Eukaryota</taxon>
        <taxon>Viridiplantae</taxon>
        <taxon>Streptophyta</taxon>
        <taxon>Embryophyta</taxon>
        <taxon>Tracheophyta</taxon>
        <taxon>Spermatophyta</taxon>
        <taxon>Magnoliopsida</taxon>
        <taxon>eudicotyledons</taxon>
        <taxon>Gunneridae</taxon>
        <taxon>Pentapetalae</taxon>
        <taxon>asterids</taxon>
        <taxon>campanulids</taxon>
        <taxon>Aquifoliales</taxon>
        <taxon>Aquifoliaceae</taxon>
        <taxon>Ilex</taxon>
    </lineage>
</organism>
<dbReference type="Proteomes" id="UP001642360">
    <property type="component" value="Unassembled WGS sequence"/>
</dbReference>
<dbReference type="InterPro" id="IPR050869">
    <property type="entry name" value="H3K4_H4K5_MeTrfase"/>
</dbReference>
<dbReference type="EMBL" id="CAUOFW020002169">
    <property type="protein sequence ID" value="CAK9151895.1"/>
    <property type="molecule type" value="Genomic_DNA"/>
</dbReference>
<dbReference type="PROSITE" id="PS50280">
    <property type="entry name" value="SET"/>
    <property type="match status" value="1"/>
</dbReference>
<dbReference type="CDD" id="cd20071">
    <property type="entry name" value="SET_SMYD"/>
    <property type="match status" value="1"/>
</dbReference>
<protein>
    <recommendedName>
        <fullName evidence="1">SET domain-containing protein</fullName>
    </recommendedName>
</protein>
<reference evidence="2 3" key="1">
    <citation type="submission" date="2024-02" db="EMBL/GenBank/DDBJ databases">
        <authorList>
            <person name="Vignale AGUSTIN F."/>
            <person name="Sosa J E."/>
            <person name="Modenutti C."/>
        </authorList>
    </citation>
    <scope>NUCLEOTIDE SEQUENCE [LARGE SCALE GENOMIC DNA]</scope>
</reference>
<keyword evidence="3" id="KW-1185">Reference proteome</keyword>
<dbReference type="InterPro" id="IPR001214">
    <property type="entry name" value="SET_dom"/>
</dbReference>
<dbReference type="PANTHER" id="PTHR12197:SF298">
    <property type="entry name" value="HISTONE-LYSINE N-METHYLTRANSFERASE ATXR4"/>
    <property type="match status" value="1"/>
</dbReference>
<sequence length="194" mass="22535">MIKLMEEEYRLLESAFEAADIRDEQMYPLYDQNSSTFIARTSFNLTWFMLTSFNLTGLKSCICEIERFIFDFLVLTKGWYTHILDRIRINAFRNELAGGLYEDLLLSAAASAEAAVGNAVYVVPSFYNHDCDPNAHILWIENVDAKMKALRDIEEGEELRISYIDASMDRDARQKILFERFGFRCRCLRCSSND</sequence>
<evidence type="ECO:0000313" key="3">
    <source>
        <dbReference type="Proteomes" id="UP001642360"/>
    </source>
</evidence>
<evidence type="ECO:0000259" key="1">
    <source>
        <dbReference type="PROSITE" id="PS50280"/>
    </source>
</evidence>
<dbReference type="InterPro" id="IPR046341">
    <property type="entry name" value="SET_dom_sf"/>
</dbReference>
<evidence type="ECO:0000313" key="2">
    <source>
        <dbReference type="EMBL" id="CAK9151895.1"/>
    </source>
</evidence>